<feature type="chain" id="PRO_5012782194" evidence="2">
    <location>
        <begin position="19"/>
        <end position="3920"/>
    </location>
</feature>
<dbReference type="RefSeq" id="WP_256983249.1">
    <property type="nucleotide sequence ID" value="NZ_MTHB01000159.1"/>
</dbReference>
<dbReference type="Pfam" id="PF05860">
    <property type="entry name" value="TPS"/>
    <property type="match status" value="1"/>
</dbReference>
<accession>A0A226WZ77</accession>
<evidence type="ECO:0000313" key="4">
    <source>
        <dbReference type="EMBL" id="OXC75918.1"/>
    </source>
</evidence>
<dbReference type="SUPFAM" id="SSF51126">
    <property type="entry name" value="Pectin lyase-like"/>
    <property type="match status" value="1"/>
</dbReference>
<organism evidence="4 5">
    <name type="scientific">Caballeronia sordidicola</name>
    <name type="common">Burkholderia sordidicola</name>
    <dbReference type="NCBI Taxonomy" id="196367"/>
    <lineage>
        <taxon>Bacteria</taxon>
        <taxon>Pseudomonadati</taxon>
        <taxon>Pseudomonadota</taxon>
        <taxon>Betaproteobacteria</taxon>
        <taxon>Burkholderiales</taxon>
        <taxon>Burkholderiaceae</taxon>
        <taxon>Caballeronia</taxon>
    </lineage>
</organism>
<gene>
    <name evidence="4" type="ORF">BSU04_24690</name>
</gene>
<comment type="caution">
    <text evidence="4">The sequence shown here is derived from an EMBL/GenBank/DDBJ whole genome shotgun (WGS) entry which is preliminary data.</text>
</comment>
<evidence type="ECO:0000259" key="3">
    <source>
        <dbReference type="SMART" id="SM00912"/>
    </source>
</evidence>
<dbReference type="GO" id="GO:0003824">
    <property type="term" value="F:catalytic activity"/>
    <property type="evidence" value="ECO:0007669"/>
    <property type="project" value="UniProtKB-ARBA"/>
</dbReference>
<evidence type="ECO:0000313" key="5">
    <source>
        <dbReference type="Proteomes" id="UP000214720"/>
    </source>
</evidence>
<protein>
    <submittedName>
        <fullName evidence="4">Large exoprotein involved in heme utilization or adhesion of ShlA/HecA/FhaA family</fullName>
    </submittedName>
</protein>
<evidence type="ECO:0000256" key="2">
    <source>
        <dbReference type="SAM" id="SignalP"/>
    </source>
</evidence>
<reference evidence="5" key="1">
    <citation type="submission" date="2017-01" db="EMBL/GenBank/DDBJ databases">
        <title>Genome Analysis of Deinococcus marmoris KOPRI26562.</title>
        <authorList>
            <person name="Kim J.H."/>
            <person name="Oh H.-M."/>
        </authorList>
    </citation>
    <scope>NUCLEOTIDE SEQUENCE [LARGE SCALE GENOMIC DNA]</scope>
    <source>
        <strain evidence="5">PAMC 26633</strain>
    </source>
</reference>
<dbReference type="Pfam" id="PF13332">
    <property type="entry name" value="Fil_haemagg_2"/>
    <property type="match status" value="4"/>
</dbReference>
<feature type="compositionally biased region" description="Low complexity" evidence="1">
    <location>
        <begin position="2877"/>
        <end position="2896"/>
    </location>
</feature>
<dbReference type="NCBIfam" id="TIGR01731">
    <property type="entry name" value="fil_hemag_20aa"/>
    <property type="match status" value="36"/>
</dbReference>
<dbReference type="InterPro" id="IPR012334">
    <property type="entry name" value="Pectin_lyas_fold"/>
</dbReference>
<dbReference type="NCBIfam" id="TIGR01901">
    <property type="entry name" value="adhes_NPXG"/>
    <property type="match status" value="1"/>
</dbReference>
<dbReference type="Gene3D" id="2.160.20.10">
    <property type="entry name" value="Single-stranded right-handed beta-helix, Pectin lyase-like"/>
    <property type="match status" value="1"/>
</dbReference>
<dbReference type="InterPro" id="IPR025157">
    <property type="entry name" value="Hemagglutinin_rpt"/>
</dbReference>
<feature type="signal peptide" evidence="2">
    <location>
        <begin position="1"/>
        <end position="18"/>
    </location>
</feature>
<dbReference type="InterPro" id="IPR008638">
    <property type="entry name" value="FhaB/CdiA-like_TPS"/>
</dbReference>
<name>A0A226WZ77_CABSO</name>
<dbReference type="InterPro" id="IPR011050">
    <property type="entry name" value="Pectin_lyase_fold/virulence"/>
</dbReference>
<evidence type="ECO:0000256" key="1">
    <source>
        <dbReference type="SAM" id="MobiDB-lite"/>
    </source>
</evidence>
<dbReference type="InterPro" id="IPR010069">
    <property type="entry name" value="CdiA_FHA1_rpt"/>
</dbReference>
<feature type="domain" description="Filamentous haemagglutinin FhaB/tRNA nuclease CdiA-like TPS" evidence="3">
    <location>
        <begin position="38"/>
        <end position="157"/>
    </location>
</feature>
<sequence>MAAFGALCIFGLTPVWVAAQIVPNPNAGAQKPTVATTPSGIPLVQISRPSAAGVSNNQYDQFSVGRAGAVLNNSPTSIQSQLAGWIPGNANLTSPAKIILNQVTGNLPSMLAGQIEVAGRKAEVVIANSAGITCSGCGFINTSRGILTTGMPVIGPSGSLDAFRVTSGTVSLTGAGLNASNLDQVDVIARAVSVNASVYANSLNVVTGANQVDHSPLAATPITGTGTAPSVSVDVSQLGGMYAQHIWLVGTERGVGVNDAGTIAAQSGDLTLSTQGKLVVLGNTNASGNLNLSAAGGVGNSGSIYGLQSATVNSPGDVSNSGTIAGQAQVVVNGANVSSTGSLAAGVDASGNVSQSGDLIVVASNTLAANGRNIAGGNATLQGASLDLSGSTTTANGNLSLLAQNGDANLTGANTSAGQRVDINAPAGTVRNDAERASELAQINAAQININAAGLSNKGGLINQTGTADTSIQITGEFDNSGGTLTTNASDLALRAGSIANAGGKVQLAGSGKLTVTTGPLNNQSGVVASNGALSVQASGISNQGGAVSAVNAATVASTGSVSNVGGSIDAGGALNVSAASLDNTQGRIAALGADRLTVNVSRQLINAPAADGSNGLIGGNGATVIAAGSLTNSGTLNAATTLGINVANTFDNSKGIASGQTVQVQANDLVNKAGVISQSGADNTTVSVAGSLNNSGGTLETNGQDLTISSGSLNNGAQGSIAHSGTGALEIQTGAMSNSGAIATNGDATVNATTLANSGTVSAQRTLGVTAVSINNNGGSLASVDGLTVQSATQLTNTLGTIRSGTSSAPATVAITAGKLDNSQGVINAGSASIHAVNLTNLGGKITQSATNGTATLDVSNTLDNNSGSIQVAAVDLALTPQTLTNVNGTIAHAGNGTLGVQTGALDNDGGVLGTNGASAIVASSVLNRGGQISAVGAQSITGKTGVDNGALAGTGGYIGGASVAVSAQQGSVTNTGAMIEAATGPATLNAQALDNNSGTVHALGKGAVTVTTSGAVSNRSGMIGGNGDVSINAAQIDSTAGTITALGQLNVASQSSLTNDRGAIISQGGLSISTPGAVSNIGGEIDAGGPLVASAGSLDNSQGRIVSLGTGAMTLNVAGQLSNAPAADSSRGVIGSNGAASITAGSLTNSGTLSAATDLGIAVTNTFDNSGGTASGQSIQVQALNLINNAGVVSQSGMGNTIVSVAGSLDNSSGTLQSNGQDFTISSGSLTNGAQGTIAHAGTGTLDIKTGALSNAGSISGNGAAAVSATTIANSGTVSAQRTLDVAGTAVNNNGGTLASVGALTVQAGTRLTNAGGTIQSGTTTAAGAVTITADELDNSDGWVNAASASLHANNLTNAGGKIAQTASGGIATLDVANTLDNTGGSIQIAATDFSMTPQTLINANGSIMHSGSGSLNVATGVLDNDSGVIATNGMSTVNASSVSNRGGQISALGAKSLIGQGGVDNSMGGYIGGSSVTVSAGQGAVVNTGGTIEAATGAATVSAQSIDNNSGTVHGLGSGAVAVVAAEALSNRAGTIGGAADVSVNAASIDNTSGTMAALGNLGVASQSSLTNDGGTIATQGNLAVAAAGAVSNVAGKIESLGATSALTLAGSSIDNTNGVLTNAGTAQTSVNATGAITNAGLAAVIGGNGDVAIAGANFSNTQGAQTAAGGALTLTVPGSVVNDDGQLVSGGTLTLNEPSASLSNVGGTVSGGNVALTTASLNNTNGQIANPLGGTGTVTISTGTLENGGGSVGSGGDLAITANALTGNGKIIGGHDATVSLQGDYTYNAGNLITANHDLKLSTSGTFTNEQTLSAAGGVTVSAANIVNTAGADIVSGTAGDAATGQTTLIAGNGAGDINNAGRIEGNTVTTISNTLENTATIIGGTINANANTLTNDGVAAIIAGTEQANLWVPGTINNQNGATVYSLGDVNMAANSGTDANGTLINQAGTINNLSSTIEAGGNLDAAANQINNVRQNIQTTTTTSTQTYVMKELPWWHPGQPGNTAPFQDANTNIQTAYYVNPSDIVSSTPVVTPDGYIVQRVVVNLPANASVFQWQQSGLTYGQPNGGGNIQYGQQLRVDVAAGQVVLYVYSQTTDQSNPDQTGGGNAFPDHSLDTVSNQLGTISYSNQYGDCTTSCVRLETYPGYTDPTTQIIKSTEQRRAGSGPGSYPTEVERQATQTVAETTLSAGSGAPALMTAGSAMNLVIGSRFNNDNGTVAAGGDLNVNQQQVVNGTNGSSNAAINNTSAQLSTTYSFSNRSGYSSPWASDPTAPVQWVTWTNPSITQNTGIAGGTITSNQTVSINGGDITNSSVSAASGVAGASAQALGLGNVTLPGAVGTGDTITTAGASGSVGTAGSAGASGSVGGTGTAGAAGSAANGAQGAVTTSTGTINATGGATAAAAVSGAVRKVDGARAALLSPVLPTSGLYKVSDTPGQSYLVQTDPRFTSYGTFISSDYMLNLLGINPEQTQKRLGDGFYETQLVQNQVTSLTGRKYLPGDTSAEQQYRQLMLSSVAVQKQFSLQPGVALTDAQMAALTEDIVWLVNQTVTMPDGTRQTVLVPQVYLAKTDDATLSPTGALIAGNSVGISGANIMNNGGAISSTQNTILIANNDIQNIGGLISGGNVGMQAGHDIVNRSVTDTEWSTSASGVSSHTSIGPVAQIQSSGTTLMNAGNDITVQGAQITAGAGMGMSAGHAVNIAAAQTGSDVATQAGKNTEHTVSTQAAGSTISAGGNLGVVSGGDINVAGSQLNAGGSTVVAGAGNVSIVSATNTSTNDGHGESRRAWETVHSSAETNAASSLSAGGNVTVLAGAQPDANGNLVLPVVGSAPAKDLTLQGSSIVAGTNGAGNSQVLMGATGDVNMVEAHDKTSFSDTSHSSSKSLLSRSTTDSQRTFAGDNATGSLVSGDSVAIGAGHDINVRGSAVVGTDVVALQAGQDVNITTSQSTDAQSSGYQSSKSGLMGSGGLGVTIGSRSLAQTDQSSSVTNHGSTIGASAGDVSINAGHDVTLTGSQVVAGQDVAIKAQNVTVNAAYDAYQDAQTQRSKQSGLTVGIGGGVLDTAQTMVADVKSGTQSGDSRLAAVQGLAAAEAAYQNRGQIAGTADALASGGNVANASGVQLQLSIGSSQNDQASSTSISTARGSSIVGNNNVSITATGGNGAAGTGDITMTDANVMGRDVDLWANNDVTLKSAQSTQIDSSTNGSNGWNAGVGIGVSSKGGAGISVFANGYAASGHGNGESVTQEDTTVAAGNALTIHSGRDTTLDGALASGNAVSVDVGRDLTMTSEKDTSNYAERQSSAGGGLSYTFGAGGLSGSASASRTKIDSNFDAVGQQTGIVAGEGGFDVNVAGHTQLNGAQIASSAAAKNTLTTGSFSYSDIANTFESSGSTTGVTLNSGTVGGPQAAQTSDNANGTTYAAISPATITVRADDVNGTDSTAGLSRDTSNANQTVQNTFNLRETQNDLAFAQAFGKTATYAMAEAAGSLAKSNPEVFGEGKPGRDAMHAAVAAIGAAISGGNIAGAVGGSLTGDALTALAKPIIDQAVSGLPAGSQQAARNALNDVVAAAGGAAAGALAGGQGALAGAGSASNNQIYNRQLHPDEKQWIKTNAAAYAKQNGITVDQAASELTAQADRQLQNGSSGAWNQTASAFLSQAHGMLPADGNSGPGYMFYATPDQKANPNMYAGYYPNGTGLNKPAAADIAGSATHDAASRDALANQTWGAAAAAGGLALAGPVGALPGAPIFSSGGALGSGTWASSAGTGAISAGINAGSQYYQNGKINLIDVGIAGVSGGVGVYGGLGWNIAVNALGGATGTGINNAVYGQNNSVIGSGITSGVLSSLGYGMGKLGESGVNTAIKPTINGPNWAATGVLSGSGWNMFGPNNFSTIGGSVGGASGQEIINGIYQRMQNQPGVGR</sequence>
<feature type="region of interest" description="Disordered" evidence="1">
    <location>
        <begin position="2101"/>
        <end position="2120"/>
    </location>
</feature>
<proteinExistence type="predicted"/>
<keyword evidence="2" id="KW-0732">Signal</keyword>
<dbReference type="EMBL" id="MTHB01000159">
    <property type="protein sequence ID" value="OXC75918.1"/>
    <property type="molecule type" value="Genomic_DNA"/>
</dbReference>
<feature type="region of interest" description="Disordered" evidence="1">
    <location>
        <begin position="2874"/>
        <end position="2905"/>
    </location>
</feature>
<dbReference type="Proteomes" id="UP000214720">
    <property type="component" value="Unassembled WGS sequence"/>
</dbReference>
<dbReference type="SMART" id="SM00912">
    <property type="entry name" value="Haemagg_act"/>
    <property type="match status" value="1"/>
</dbReference>